<dbReference type="Proteomes" id="UP001332192">
    <property type="component" value="Chromosome"/>
</dbReference>
<keyword evidence="2" id="KW-0812">Transmembrane</keyword>
<evidence type="ECO:0000256" key="2">
    <source>
        <dbReference type="SAM" id="Phobius"/>
    </source>
</evidence>
<accession>A0ABZ1C0G7</accession>
<name>A0ABZ1C0G7_9FIRM</name>
<gene>
    <name evidence="3" type="ORF">U7230_05045</name>
</gene>
<keyword evidence="4" id="KW-1185">Reference proteome</keyword>
<evidence type="ECO:0000313" key="3">
    <source>
        <dbReference type="EMBL" id="WRP18378.1"/>
    </source>
</evidence>
<evidence type="ECO:0000313" key="4">
    <source>
        <dbReference type="Proteomes" id="UP001332192"/>
    </source>
</evidence>
<organism evidence="3 4">
    <name type="scientific">Carboxydichorda subterranea</name>
    <dbReference type="NCBI Taxonomy" id="3109565"/>
    <lineage>
        <taxon>Bacteria</taxon>
        <taxon>Bacillati</taxon>
        <taxon>Bacillota</taxon>
        <taxon>Limnochordia</taxon>
        <taxon>Limnochordales</taxon>
        <taxon>Geochordaceae</taxon>
        <taxon>Carboxydichorda</taxon>
    </lineage>
</organism>
<reference evidence="3 4" key="1">
    <citation type="journal article" date="2024" name="Front. Microbiol.">
        <title>Novel thermophilic genera Geochorda gen. nov. and Carboxydochorda gen. nov. from the deep terrestrial subsurface reveal the ecophysiological diversity in the class Limnochordia.</title>
        <authorList>
            <person name="Karnachuk O.V."/>
            <person name="Lukina A.P."/>
            <person name="Avakyan M.R."/>
            <person name="Kadnikov V.V."/>
            <person name="Begmatov S."/>
            <person name="Beletsky A.V."/>
            <person name="Vlasova K.G."/>
            <person name="Novikov A.A."/>
            <person name="Shcherbakova V.A."/>
            <person name="Mardanov A.V."/>
            <person name="Ravin N.V."/>
        </authorList>
    </citation>
    <scope>NUCLEOTIDE SEQUENCE [LARGE SCALE GENOMIC DNA]</scope>
    <source>
        <strain evidence="3 4">L945</strain>
    </source>
</reference>
<dbReference type="EMBL" id="CP141615">
    <property type="protein sequence ID" value="WRP18378.1"/>
    <property type="molecule type" value="Genomic_DNA"/>
</dbReference>
<keyword evidence="2" id="KW-0472">Membrane</keyword>
<feature type="region of interest" description="Disordered" evidence="1">
    <location>
        <begin position="1"/>
        <end position="36"/>
    </location>
</feature>
<feature type="transmembrane region" description="Helical" evidence="2">
    <location>
        <begin position="77"/>
        <end position="98"/>
    </location>
</feature>
<dbReference type="RefSeq" id="WP_324717651.1">
    <property type="nucleotide sequence ID" value="NZ_CP141615.1"/>
</dbReference>
<dbReference type="InterPro" id="IPR043723">
    <property type="entry name" value="DUF5665"/>
</dbReference>
<feature type="compositionally biased region" description="Basic and acidic residues" evidence="1">
    <location>
        <begin position="1"/>
        <end position="17"/>
    </location>
</feature>
<sequence length="127" mass="13828">MASKHEGEGARSHDREAPPGAGRRSTARRRAPASPVGRLIQRLDDLVAAMEKANLAELVELYRNPARLMSLNFMAGVFRGFGLAVGFTAVGAIFLYLLGRLAALNIPYIGDFVAEIVRIVQTELARH</sequence>
<dbReference type="Pfam" id="PF18910">
    <property type="entry name" value="DUF5665"/>
    <property type="match status" value="1"/>
</dbReference>
<evidence type="ECO:0000256" key="1">
    <source>
        <dbReference type="SAM" id="MobiDB-lite"/>
    </source>
</evidence>
<keyword evidence="2" id="KW-1133">Transmembrane helix</keyword>
<proteinExistence type="predicted"/>
<protein>
    <submittedName>
        <fullName evidence="3">DUF5665 domain-containing protein</fullName>
    </submittedName>
</protein>